<dbReference type="InterPro" id="IPR035906">
    <property type="entry name" value="MetI-like_sf"/>
</dbReference>
<comment type="similarity">
    <text evidence="7">Belongs to the binding-protein-dependent transport system permease family.</text>
</comment>
<sequence>MSLAIARQPARQAPRPGGLARAQARTGLLLVLPAMVVFCAVILFPFLDSLRRAFYEDTLMTTEPVFIGFGNFVQLWEDGTILGTWIVTVVFVVLATAATFALGLAWAIVLNERFRGRTLVRALSLLPWVLPSTVVAFLWAWLLNGQYGLLNAVLLTFGVLDEPVAWLATSSGAMAGVVAAKTWLSIPLFSAFLLAGLQSLPREQVEAARIDGAGNWHVFRHVAWPHLRPTIAVLLVLGALGNLQQFDVIYAMTGGGPVRATTVMSVEVQRQAFQAWNLGLAAAVGVVWFLTIVGPAFLRLRGVMKEA</sequence>
<evidence type="ECO:0000259" key="8">
    <source>
        <dbReference type="PROSITE" id="PS50928"/>
    </source>
</evidence>
<feature type="transmembrane region" description="Helical" evidence="7">
    <location>
        <begin position="122"/>
        <end position="143"/>
    </location>
</feature>
<dbReference type="InterPro" id="IPR000515">
    <property type="entry name" value="MetI-like"/>
</dbReference>
<dbReference type="Pfam" id="PF00528">
    <property type="entry name" value="BPD_transp_1"/>
    <property type="match status" value="1"/>
</dbReference>
<dbReference type="SUPFAM" id="SSF161098">
    <property type="entry name" value="MetI-like"/>
    <property type="match status" value="1"/>
</dbReference>
<feature type="domain" description="ABC transmembrane type-1" evidence="8">
    <location>
        <begin position="85"/>
        <end position="299"/>
    </location>
</feature>
<feature type="transmembrane region" description="Helical" evidence="7">
    <location>
        <begin position="273"/>
        <end position="298"/>
    </location>
</feature>
<name>A0A317FB49_9PROT</name>
<comment type="caution">
    <text evidence="9">The sequence shown here is derived from an EMBL/GenBank/DDBJ whole genome shotgun (WGS) entry which is preliminary data.</text>
</comment>
<gene>
    <name evidence="9" type="ORF">DFH01_19080</name>
</gene>
<dbReference type="Gene3D" id="1.10.3720.10">
    <property type="entry name" value="MetI-like"/>
    <property type="match status" value="1"/>
</dbReference>
<dbReference type="PROSITE" id="PS50928">
    <property type="entry name" value="ABC_TM1"/>
    <property type="match status" value="1"/>
</dbReference>
<evidence type="ECO:0000256" key="5">
    <source>
        <dbReference type="ARBA" id="ARBA00022989"/>
    </source>
</evidence>
<feature type="transmembrane region" description="Helical" evidence="7">
    <location>
        <begin position="28"/>
        <end position="47"/>
    </location>
</feature>
<keyword evidence="10" id="KW-1185">Reference proteome</keyword>
<dbReference type="EMBL" id="QGNA01000004">
    <property type="protein sequence ID" value="PWS35693.1"/>
    <property type="molecule type" value="Genomic_DNA"/>
</dbReference>
<protein>
    <submittedName>
        <fullName evidence="9">Sugar ABC transporter permease</fullName>
    </submittedName>
</protein>
<dbReference type="Proteomes" id="UP000245765">
    <property type="component" value="Unassembled WGS sequence"/>
</dbReference>
<comment type="subcellular location">
    <subcellularLocation>
        <location evidence="1 7">Cell membrane</location>
        <topology evidence="1 7">Multi-pass membrane protein</topology>
    </subcellularLocation>
</comment>
<keyword evidence="4 7" id="KW-0812">Transmembrane</keyword>
<reference evidence="10" key="1">
    <citation type="submission" date="2018-05" db="EMBL/GenBank/DDBJ databases">
        <authorList>
            <person name="Du Z."/>
            <person name="Wang X."/>
        </authorList>
    </citation>
    <scope>NUCLEOTIDE SEQUENCE [LARGE SCALE GENOMIC DNA]</scope>
    <source>
        <strain evidence="10">CQN31</strain>
    </source>
</reference>
<organism evidence="9 10">
    <name type="scientific">Falsiroseomonas bella</name>
    <dbReference type="NCBI Taxonomy" id="2184016"/>
    <lineage>
        <taxon>Bacteria</taxon>
        <taxon>Pseudomonadati</taxon>
        <taxon>Pseudomonadota</taxon>
        <taxon>Alphaproteobacteria</taxon>
        <taxon>Acetobacterales</taxon>
        <taxon>Roseomonadaceae</taxon>
        <taxon>Falsiroseomonas</taxon>
    </lineage>
</organism>
<feature type="transmembrane region" description="Helical" evidence="7">
    <location>
        <begin position="163"/>
        <end position="184"/>
    </location>
</feature>
<keyword evidence="6 7" id="KW-0472">Membrane</keyword>
<evidence type="ECO:0000256" key="1">
    <source>
        <dbReference type="ARBA" id="ARBA00004651"/>
    </source>
</evidence>
<dbReference type="GO" id="GO:0005886">
    <property type="term" value="C:plasma membrane"/>
    <property type="evidence" value="ECO:0007669"/>
    <property type="project" value="UniProtKB-SubCell"/>
</dbReference>
<evidence type="ECO:0000256" key="3">
    <source>
        <dbReference type="ARBA" id="ARBA00022475"/>
    </source>
</evidence>
<dbReference type="AlphaFoldDB" id="A0A317FB49"/>
<dbReference type="GO" id="GO:0055085">
    <property type="term" value="P:transmembrane transport"/>
    <property type="evidence" value="ECO:0007669"/>
    <property type="project" value="InterPro"/>
</dbReference>
<dbReference type="PANTHER" id="PTHR43005:SF1">
    <property type="entry name" value="SPERMIDINE_PUTRESCINE TRANSPORT SYSTEM PERMEASE PROTEIN"/>
    <property type="match status" value="1"/>
</dbReference>
<dbReference type="CDD" id="cd06261">
    <property type="entry name" value="TM_PBP2"/>
    <property type="match status" value="1"/>
</dbReference>
<evidence type="ECO:0000313" key="10">
    <source>
        <dbReference type="Proteomes" id="UP000245765"/>
    </source>
</evidence>
<evidence type="ECO:0000313" key="9">
    <source>
        <dbReference type="EMBL" id="PWS35693.1"/>
    </source>
</evidence>
<dbReference type="RefSeq" id="WP_109872059.1">
    <property type="nucleotide sequence ID" value="NZ_QGNA01000004.1"/>
</dbReference>
<evidence type="ECO:0000256" key="4">
    <source>
        <dbReference type="ARBA" id="ARBA00022692"/>
    </source>
</evidence>
<dbReference type="OrthoDB" id="5812615at2"/>
<evidence type="ECO:0000256" key="2">
    <source>
        <dbReference type="ARBA" id="ARBA00022448"/>
    </source>
</evidence>
<proteinExistence type="inferred from homology"/>
<dbReference type="PANTHER" id="PTHR43005">
    <property type="entry name" value="BLR7065 PROTEIN"/>
    <property type="match status" value="1"/>
</dbReference>
<evidence type="ECO:0000256" key="7">
    <source>
        <dbReference type="RuleBase" id="RU363032"/>
    </source>
</evidence>
<feature type="transmembrane region" description="Helical" evidence="7">
    <location>
        <begin position="85"/>
        <end position="110"/>
    </location>
</feature>
<keyword evidence="5 7" id="KW-1133">Transmembrane helix</keyword>
<keyword evidence="2 7" id="KW-0813">Transport</keyword>
<keyword evidence="3" id="KW-1003">Cell membrane</keyword>
<accession>A0A317FB49</accession>
<evidence type="ECO:0000256" key="6">
    <source>
        <dbReference type="ARBA" id="ARBA00023136"/>
    </source>
</evidence>